<dbReference type="PIRSF" id="PIRSF033091">
    <property type="entry name" value="Pesterase_YhaO"/>
    <property type="match status" value="1"/>
</dbReference>
<dbReference type="Gene3D" id="3.60.21.10">
    <property type="match status" value="1"/>
</dbReference>
<dbReference type="InterPro" id="IPR004843">
    <property type="entry name" value="Calcineurin-like_PHP"/>
</dbReference>
<proteinExistence type="predicted"/>
<evidence type="ECO:0000313" key="3">
    <source>
        <dbReference type="EMBL" id="GEK91456.1"/>
    </source>
</evidence>
<dbReference type="CDD" id="cd00840">
    <property type="entry name" value="MPP_Mre11_N"/>
    <property type="match status" value="1"/>
</dbReference>
<dbReference type="PANTHER" id="PTHR30337">
    <property type="entry name" value="COMPONENT OF ATP-DEPENDENT DSDNA EXONUCLEASE"/>
    <property type="match status" value="1"/>
</dbReference>
<accession>A0A511ATK1</accession>
<dbReference type="RefSeq" id="WP_146924284.1">
    <property type="nucleotide sequence ID" value="NZ_BJUY01000011.1"/>
</dbReference>
<dbReference type="EMBL" id="BJUY01000011">
    <property type="protein sequence ID" value="GEK91456.1"/>
    <property type="molecule type" value="Genomic_DNA"/>
</dbReference>
<gene>
    <name evidence="3" type="ORF">AKA01nite_10780</name>
</gene>
<dbReference type="InterPro" id="IPR014576">
    <property type="entry name" value="Pesterase_YhaO"/>
</dbReference>
<keyword evidence="1" id="KW-0378">Hydrolase</keyword>
<feature type="domain" description="Calcineurin-like phosphoesterase" evidence="2">
    <location>
        <begin position="3"/>
        <end position="201"/>
    </location>
</feature>
<evidence type="ECO:0000313" key="4">
    <source>
        <dbReference type="Proteomes" id="UP000321662"/>
    </source>
</evidence>
<organism evidence="3 4">
    <name type="scientific">Alkalibacterium kapii</name>
    <dbReference type="NCBI Taxonomy" id="426704"/>
    <lineage>
        <taxon>Bacteria</taxon>
        <taxon>Bacillati</taxon>
        <taxon>Bacillota</taxon>
        <taxon>Bacilli</taxon>
        <taxon>Lactobacillales</taxon>
        <taxon>Carnobacteriaceae</taxon>
        <taxon>Alkalibacterium</taxon>
    </lineage>
</organism>
<dbReference type="GO" id="GO:0016787">
    <property type="term" value="F:hydrolase activity"/>
    <property type="evidence" value="ECO:0007669"/>
    <property type="project" value="UniProtKB-KW"/>
</dbReference>
<evidence type="ECO:0000259" key="2">
    <source>
        <dbReference type="Pfam" id="PF00149"/>
    </source>
</evidence>
<dbReference type="PANTHER" id="PTHR30337:SF7">
    <property type="entry name" value="PHOSPHOESTERASE"/>
    <property type="match status" value="1"/>
</dbReference>
<keyword evidence="4" id="KW-1185">Reference proteome</keyword>
<dbReference type="OrthoDB" id="9773856at2"/>
<dbReference type="SUPFAM" id="SSF56300">
    <property type="entry name" value="Metallo-dependent phosphatases"/>
    <property type="match status" value="1"/>
</dbReference>
<name>A0A511ATK1_9LACT</name>
<dbReference type="InterPro" id="IPR041796">
    <property type="entry name" value="Mre11_N"/>
</dbReference>
<dbReference type="Pfam" id="PF00149">
    <property type="entry name" value="Metallophos"/>
    <property type="match status" value="1"/>
</dbReference>
<sequence>MVKYIHAADIHLDSPFKGLKNIPEALFDRIKASTFNSFKNLIDAALYHQVDFVLLAGDIYDLEDRSIRAQVFLRKELERLNEADIDVFIIHGNHDYLTNDELHLSLPENVFVFGPKVETELIETRRHEKVAISGFSYDRNWVKERKITEYPSRDHTSDFHIGILHGFMEGHNTAHARYAPFTLNELREKDYDYWALGHIHKKQQLSKEPLIYYSGNTQGRHKNETGEKGCLLIELKTTGESVTFIPTADIKWQSIALDLTLFKSMAEIFDEIKKSLPNKKYSDTLIDLNLKISKNTPETIVERLQDPVFLDNLQVIEDTSFTYIVSSKITHENNEDLISSLVNAYPMAFRKALKAIDEEDEFKKITHDFFSKYAYAKYVEKDQENIKETSLDLAKQILMQDLGEEISHEN</sequence>
<dbReference type="InterPro" id="IPR050535">
    <property type="entry name" value="DNA_Repair-Maintenance_Comp"/>
</dbReference>
<dbReference type="InterPro" id="IPR029052">
    <property type="entry name" value="Metallo-depent_PP-like"/>
</dbReference>
<evidence type="ECO:0000256" key="1">
    <source>
        <dbReference type="ARBA" id="ARBA00022801"/>
    </source>
</evidence>
<protein>
    <recommendedName>
        <fullName evidence="2">Calcineurin-like phosphoesterase domain-containing protein</fullName>
    </recommendedName>
</protein>
<reference evidence="3 4" key="1">
    <citation type="submission" date="2019-07" db="EMBL/GenBank/DDBJ databases">
        <title>Whole genome shotgun sequence of Alkalibacterium kapii NBRC 103247.</title>
        <authorList>
            <person name="Hosoyama A."/>
            <person name="Uohara A."/>
            <person name="Ohji S."/>
            <person name="Ichikawa N."/>
        </authorList>
    </citation>
    <scope>NUCLEOTIDE SEQUENCE [LARGE SCALE GENOMIC DNA]</scope>
    <source>
        <strain evidence="3 4">NBRC 103247</strain>
    </source>
</reference>
<comment type="caution">
    <text evidence="3">The sequence shown here is derived from an EMBL/GenBank/DDBJ whole genome shotgun (WGS) entry which is preliminary data.</text>
</comment>
<dbReference type="AlphaFoldDB" id="A0A511ATK1"/>
<dbReference type="Proteomes" id="UP000321662">
    <property type="component" value="Unassembled WGS sequence"/>
</dbReference>